<dbReference type="AlphaFoldDB" id="A0A3A4JUP3"/>
<sequence>MTPEEFIYLDRDCDFFKEAIRRCQQTMDSISTQQHWGLGEGNQRLISANTLVNRFKTKAKGAGDGNSVWDALQKHYQIVEDIQEAHQLVRARMMQADQRFADAFNSVKDTLPERPPEVNKFGPYILPDRTTR</sequence>
<proteinExistence type="predicted"/>
<gene>
    <name evidence="2" type="ORF">D5S18_28990</name>
</gene>
<evidence type="ECO:0000313" key="3">
    <source>
        <dbReference type="Proteomes" id="UP000266677"/>
    </source>
</evidence>
<reference evidence="2 3" key="1">
    <citation type="submission" date="2018-09" db="EMBL/GenBank/DDBJ databases">
        <title>YIM PH21274 draft genome.</title>
        <authorList>
            <person name="Miao C."/>
        </authorList>
    </citation>
    <scope>NUCLEOTIDE SEQUENCE [LARGE SCALE GENOMIC DNA]</scope>
    <source>
        <strain evidence="2 3">YIM PH 21724</strain>
    </source>
</reference>
<protein>
    <submittedName>
        <fullName evidence="2">Uncharacterized protein</fullName>
    </submittedName>
</protein>
<dbReference type="Proteomes" id="UP000266677">
    <property type="component" value="Unassembled WGS sequence"/>
</dbReference>
<organism evidence="2 3">
    <name type="scientific">Nocardia panacis</name>
    <dbReference type="NCBI Taxonomy" id="2340916"/>
    <lineage>
        <taxon>Bacteria</taxon>
        <taxon>Bacillati</taxon>
        <taxon>Actinomycetota</taxon>
        <taxon>Actinomycetes</taxon>
        <taxon>Mycobacteriales</taxon>
        <taxon>Nocardiaceae</taxon>
        <taxon>Nocardia</taxon>
    </lineage>
</organism>
<accession>A0A3A4JUP3</accession>
<feature type="region of interest" description="Disordered" evidence="1">
    <location>
        <begin position="111"/>
        <end position="132"/>
    </location>
</feature>
<dbReference type="EMBL" id="QZFU01000041">
    <property type="protein sequence ID" value="RJO69925.1"/>
    <property type="molecule type" value="Genomic_DNA"/>
</dbReference>
<evidence type="ECO:0000256" key="1">
    <source>
        <dbReference type="SAM" id="MobiDB-lite"/>
    </source>
</evidence>
<evidence type="ECO:0000313" key="2">
    <source>
        <dbReference type="EMBL" id="RJO69925.1"/>
    </source>
</evidence>
<dbReference type="OrthoDB" id="4549006at2"/>
<comment type="caution">
    <text evidence="2">The sequence shown here is derived from an EMBL/GenBank/DDBJ whole genome shotgun (WGS) entry which is preliminary data.</text>
</comment>
<name>A0A3A4JUP3_9NOCA</name>
<keyword evidence="3" id="KW-1185">Reference proteome</keyword>